<dbReference type="Proteomes" id="UP001159042">
    <property type="component" value="Unassembled WGS sequence"/>
</dbReference>
<evidence type="ECO:0000256" key="1">
    <source>
        <dbReference type="ARBA" id="ARBA00004141"/>
    </source>
</evidence>
<organism evidence="10 11">
    <name type="scientific">Exocentrus adspersus</name>
    <dbReference type="NCBI Taxonomy" id="1586481"/>
    <lineage>
        <taxon>Eukaryota</taxon>
        <taxon>Metazoa</taxon>
        <taxon>Ecdysozoa</taxon>
        <taxon>Arthropoda</taxon>
        <taxon>Hexapoda</taxon>
        <taxon>Insecta</taxon>
        <taxon>Pterygota</taxon>
        <taxon>Neoptera</taxon>
        <taxon>Endopterygota</taxon>
        <taxon>Coleoptera</taxon>
        <taxon>Polyphaga</taxon>
        <taxon>Cucujiformia</taxon>
        <taxon>Chrysomeloidea</taxon>
        <taxon>Cerambycidae</taxon>
        <taxon>Lamiinae</taxon>
        <taxon>Acanthocinini</taxon>
        <taxon>Exocentrus</taxon>
    </lineage>
</organism>
<comment type="subcellular location">
    <subcellularLocation>
        <location evidence="1">Membrane</location>
        <topology evidence="1">Multi-pass membrane protein</topology>
    </subcellularLocation>
</comment>
<keyword evidence="3 9" id="KW-0812">Transmembrane</keyword>
<keyword evidence="4" id="KW-0552">Olfaction</keyword>
<evidence type="ECO:0000256" key="5">
    <source>
        <dbReference type="ARBA" id="ARBA00022989"/>
    </source>
</evidence>
<dbReference type="GO" id="GO:0005549">
    <property type="term" value="F:odorant binding"/>
    <property type="evidence" value="ECO:0007669"/>
    <property type="project" value="InterPro"/>
</dbReference>
<keyword evidence="7" id="KW-0675">Receptor</keyword>
<evidence type="ECO:0000256" key="7">
    <source>
        <dbReference type="ARBA" id="ARBA00023170"/>
    </source>
</evidence>
<dbReference type="EMBL" id="JANEYG010000003">
    <property type="protein sequence ID" value="KAJ8924158.1"/>
    <property type="molecule type" value="Genomic_DNA"/>
</dbReference>
<dbReference type="InterPro" id="IPR004117">
    <property type="entry name" value="7tm6_olfct_rcpt"/>
</dbReference>
<keyword evidence="8" id="KW-0807">Transducer</keyword>
<gene>
    <name evidence="10" type="ORF">NQ315_006942</name>
</gene>
<evidence type="ECO:0000256" key="2">
    <source>
        <dbReference type="ARBA" id="ARBA00022606"/>
    </source>
</evidence>
<keyword evidence="6 9" id="KW-0472">Membrane</keyword>
<protein>
    <submittedName>
        <fullName evidence="10">Uncharacterized protein</fullName>
    </submittedName>
</protein>
<dbReference type="GO" id="GO:0007165">
    <property type="term" value="P:signal transduction"/>
    <property type="evidence" value="ECO:0007669"/>
    <property type="project" value="UniProtKB-KW"/>
</dbReference>
<keyword evidence="2" id="KW-0716">Sensory transduction</keyword>
<dbReference type="Pfam" id="PF02949">
    <property type="entry name" value="7tm_6"/>
    <property type="match status" value="1"/>
</dbReference>
<evidence type="ECO:0000256" key="6">
    <source>
        <dbReference type="ARBA" id="ARBA00023136"/>
    </source>
</evidence>
<evidence type="ECO:0000256" key="9">
    <source>
        <dbReference type="SAM" id="Phobius"/>
    </source>
</evidence>
<dbReference type="AlphaFoldDB" id="A0AAV8WC43"/>
<sequence>MSAEIAVECIMCLLEKSSVRLLLNISLTATFTLQSFVFYKFTNDLVTQSVATADVIYNETNWICYNKPVQKNLQLMMVRSRKGLSLNAAIVGDMTLQTFTKGFNFPNK</sequence>
<proteinExistence type="predicted"/>
<accession>A0AAV8WC43</accession>
<evidence type="ECO:0000313" key="11">
    <source>
        <dbReference type="Proteomes" id="UP001159042"/>
    </source>
</evidence>
<keyword evidence="5 9" id="KW-1133">Transmembrane helix</keyword>
<comment type="caution">
    <text evidence="10">The sequence shown here is derived from an EMBL/GenBank/DDBJ whole genome shotgun (WGS) entry which is preliminary data.</text>
</comment>
<dbReference type="GO" id="GO:0016020">
    <property type="term" value="C:membrane"/>
    <property type="evidence" value="ECO:0007669"/>
    <property type="project" value="UniProtKB-SubCell"/>
</dbReference>
<feature type="transmembrane region" description="Helical" evidence="9">
    <location>
        <begin position="21"/>
        <end position="39"/>
    </location>
</feature>
<reference evidence="10 11" key="1">
    <citation type="journal article" date="2023" name="Insect Mol. Biol.">
        <title>Genome sequencing provides insights into the evolution of gene families encoding plant cell wall-degrading enzymes in longhorned beetles.</title>
        <authorList>
            <person name="Shin N.R."/>
            <person name="Okamura Y."/>
            <person name="Kirsch R."/>
            <person name="Pauchet Y."/>
        </authorList>
    </citation>
    <scope>NUCLEOTIDE SEQUENCE [LARGE SCALE GENOMIC DNA]</scope>
    <source>
        <strain evidence="10">EAD_L_NR</strain>
    </source>
</reference>
<evidence type="ECO:0000256" key="8">
    <source>
        <dbReference type="ARBA" id="ARBA00023224"/>
    </source>
</evidence>
<evidence type="ECO:0000256" key="3">
    <source>
        <dbReference type="ARBA" id="ARBA00022692"/>
    </source>
</evidence>
<evidence type="ECO:0000256" key="4">
    <source>
        <dbReference type="ARBA" id="ARBA00022725"/>
    </source>
</evidence>
<name>A0AAV8WC43_9CUCU</name>
<dbReference type="GO" id="GO:0004984">
    <property type="term" value="F:olfactory receptor activity"/>
    <property type="evidence" value="ECO:0007669"/>
    <property type="project" value="InterPro"/>
</dbReference>
<keyword evidence="11" id="KW-1185">Reference proteome</keyword>
<evidence type="ECO:0000313" key="10">
    <source>
        <dbReference type="EMBL" id="KAJ8924158.1"/>
    </source>
</evidence>